<reference evidence="1 2" key="1">
    <citation type="submission" date="2016-07" db="EMBL/GenBank/DDBJ databases">
        <authorList>
            <consortium name="Pathogen Informatics"/>
        </authorList>
    </citation>
    <scope>NUCLEOTIDE SEQUENCE [LARGE SCALE GENOMIC DNA]</scope>
</reference>
<dbReference type="VEuPathDB" id="PlasmoDB:PVP01_0001020"/>
<evidence type="ECO:0000313" key="2">
    <source>
        <dbReference type="Proteomes" id="UP000196402"/>
    </source>
</evidence>
<dbReference type="Pfam" id="PF05795">
    <property type="entry name" value="Plasmodium_Vir"/>
    <property type="match status" value="1"/>
</dbReference>
<protein>
    <submittedName>
        <fullName evidence="1">Vir protein, putative</fullName>
    </submittedName>
</protein>
<gene>
    <name evidence="1" type="ORF">PVT01_000064300</name>
</gene>
<dbReference type="InterPro" id="IPR008780">
    <property type="entry name" value="Plasmodium_Vir"/>
</dbReference>
<dbReference type="VEuPathDB" id="PlasmoDB:PVPAM_000030200"/>
<dbReference type="Proteomes" id="UP000196402">
    <property type="component" value="Unassembled WGS sequence"/>
</dbReference>
<accession>A0A1G4EIE2</accession>
<dbReference type="AlphaFoldDB" id="A0A1G4EIE2"/>
<dbReference type="EMBL" id="FLYH01000177">
    <property type="protein sequence ID" value="SCA83596.1"/>
    <property type="molecule type" value="Genomic_DNA"/>
</dbReference>
<name>A0A1G4EIE2_PLAVI</name>
<dbReference type="VEuPathDB" id="PlasmoDB:PVW1_100011400"/>
<evidence type="ECO:0000313" key="1">
    <source>
        <dbReference type="EMBL" id="SCA83596.1"/>
    </source>
</evidence>
<organism evidence="1 2">
    <name type="scientific">Plasmodium vivax</name>
    <name type="common">malaria parasite P. vivax</name>
    <dbReference type="NCBI Taxonomy" id="5855"/>
    <lineage>
        <taxon>Eukaryota</taxon>
        <taxon>Sar</taxon>
        <taxon>Alveolata</taxon>
        <taxon>Apicomplexa</taxon>
        <taxon>Aconoidasida</taxon>
        <taxon>Haemosporida</taxon>
        <taxon>Plasmodiidae</taxon>
        <taxon>Plasmodium</taxon>
        <taxon>Plasmodium (Plasmodium)</taxon>
    </lineage>
</organism>
<proteinExistence type="predicted"/>
<sequence length="382" mass="44452">MVEEIEDIVEWIKNVCSYYLLLETILCYYFLNDVRKKYDNFDKSVKDDRNSYMYNSVCNPIMSKSSDYTDVHKNFCLKLVRNFGHFSNNHEFLNYNDEWCYDLNNWIYNSMVKHKIPKKIITECFGEYEYYMKRIGEKPRCIYYEYDNLYEDQMKIIKLIIFQSNMDIVKDMVTKESNIIDFHVQKYICDCVKIYEEMNRKHCPQSNEKSEKSNNTCGMLNTFKGMYKSFLSATQQENYNIPYLDDVENGYTKKCVSSRQKLPLTVPGVNDAYALPSLTVYRDEKKDENSPPSFIISEKPGGSISSTVSTAFGTVAGASSIVALLYKFTPGRNWMRSGIRGSGGRISKNLYSEQANELFYDGFEGEVMSSHNPTYNVGYGSV</sequence>